<reference evidence="1" key="1">
    <citation type="submission" date="2022-07" db="EMBL/GenBank/DDBJ databases">
        <authorList>
            <person name="Macas J."/>
            <person name="Novak P."/>
            <person name="Neumann P."/>
        </authorList>
    </citation>
    <scope>NUCLEOTIDE SEQUENCE</scope>
</reference>
<dbReference type="EMBL" id="CAMAPF010000072">
    <property type="protein sequence ID" value="CAH9092029.1"/>
    <property type="molecule type" value="Genomic_DNA"/>
</dbReference>
<gene>
    <name evidence="1" type="ORF">CEPIT_LOCUS11916</name>
</gene>
<sequence>MLNLKTLGPPYPDELHRNQPNRSALFWLHLLQPTCARSKSPLHPRNYNTSAPTLNRHRCHVSLTTRKSIATAELDPSHMAPAKAPFGNIFVTQCIPLCAPAIPPAHIPTPEEVVAEDTEWNILANALNNLTNQVAQGLALITGQMQGLTGIVQDMQQQM</sequence>
<accession>A0AAV0D7S5</accession>
<organism evidence="1 2">
    <name type="scientific">Cuscuta epithymum</name>
    <dbReference type="NCBI Taxonomy" id="186058"/>
    <lineage>
        <taxon>Eukaryota</taxon>
        <taxon>Viridiplantae</taxon>
        <taxon>Streptophyta</taxon>
        <taxon>Embryophyta</taxon>
        <taxon>Tracheophyta</taxon>
        <taxon>Spermatophyta</taxon>
        <taxon>Magnoliopsida</taxon>
        <taxon>eudicotyledons</taxon>
        <taxon>Gunneridae</taxon>
        <taxon>Pentapetalae</taxon>
        <taxon>asterids</taxon>
        <taxon>lamiids</taxon>
        <taxon>Solanales</taxon>
        <taxon>Convolvulaceae</taxon>
        <taxon>Cuscuteae</taxon>
        <taxon>Cuscuta</taxon>
        <taxon>Cuscuta subgen. Cuscuta</taxon>
    </lineage>
</organism>
<protein>
    <submittedName>
        <fullName evidence="1">Uncharacterized protein</fullName>
    </submittedName>
</protein>
<proteinExistence type="predicted"/>
<evidence type="ECO:0000313" key="2">
    <source>
        <dbReference type="Proteomes" id="UP001152523"/>
    </source>
</evidence>
<comment type="caution">
    <text evidence="1">The sequence shown here is derived from an EMBL/GenBank/DDBJ whole genome shotgun (WGS) entry which is preliminary data.</text>
</comment>
<dbReference type="AlphaFoldDB" id="A0AAV0D7S5"/>
<name>A0AAV0D7S5_9ASTE</name>
<keyword evidence="2" id="KW-1185">Reference proteome</keyword>
<evidence type="ECO:0000313" key="1">
    <source>
        <dbReference type="EMBL" id="CAH9092029.1"/>
    </source>
</evidence>
<dbReference type="Proteomes" id="UP001152523">
    <property type="component" value="Unassembled WGS sequence"/>
</dbReference>